<proteinExistence type="predicted"/>
<dbReference type="GeneID" id="9479854"/>
<dbReference type="eggNOG" id="ENOG502RRYZ">
    <property type="taxonomic scope" value="Eukaryota"/>
</dbReference>
<evidence type="ECO:0000313" key="1">
    <source>
        <dbReference type="EMBL" id="EEY64840.1"/>
    </source>
</evidence>
<dbReference type="InParanoid" id="D0RML8"/>
<dbReference type="Proteomes" id="UP000006643">
    <property type="component" value="Unassembled WGS sequence"/>
</dbReference>
<dbReference type="OrthoDB" id="128570at2759"/>
<reference evidence="2" key="1">
    <citation type="journal article" date="2009" name="Nature">
        <title>Genome sequence and analysis of the Irish potato famine pathogen Phytophthora infestans.</title>
        <authorList>
            <consortium name="The Broad Institute Genome Sequencing Platform"/>
            <person name="Haas B.J."/>
            <person name="Kamoun S."/>
            <person name="Zody M.C."/>
            <person name="Jiang R.H."/>
            <person name="Handsaker R.E."/>
            <person name="Cano L.M."/>
            <person name="Grabherr M."/>
            <person name="Kodira C.D."/>
            <person name="Raffaele S."/>
            <person name="Torto-Alalibo T."/>
            <person name="Bozkurt T.O."/>
            <person name="Ah-Fong A.M."/>
            <person name="Alvarado L."/>
            <person name="Anderson V.L."/>
            <person name="Armstrong M.R."/>
            <person name="Avrova A."/>
            <person name="Baxter L."/>
            <person name="Beynon J."/>
            <person name="Boevink P.C."/>
            <person name="Bollmann S.R."/>
            <person name="Bos J.I."/>
            <person name="Bulone V."/>
            <person name="Cai G."/>
            <person name="Cakir C."/>
            <person name="Carrington J.C."/>
            <person name="Chawner M."/>
            <person name="Conti L."/>
            <person name="Costanzo S."/>
            <person name="Ewan R."/>
            <person name="Fahlgren N."/>
            <person name="Fischbach M.A."/>
            <person name="Fugelstad J."/>
            <person name="Gilroy E.M."/>
            <person name="Gnerre S."/>
            <person name="Green P.J."/>
            <person name="Grenville-Briggs L.J."/>
            <person name="Griffith J."/>
            <person name="Grunwald N.J."/>
            <person name="Horn K."/>
            <person name="Horner N.R."/>
            <person name="Hu C.H."/>
            <person name="Huitema E."/>
            <person name="Jeong D.H."/>
            <person name="Jones A.M."/>
            <person name="Jones J.D."/>
            <person name="Jones R.W."/>
            <person name="Karlsson E.K."/>
            <person name="Kunjeti S.G."/>
            <person name="Lamour K."/>
            <person name="Liu Z."/>
            <person name="Ma L."/>
            <person name="Maclean D."/>
            <person name="Chibucos M.C."/>
            <person name="McDonald H."/>
            <person name="McWalters J."/>
            <person name="Meijer H.J."/>
            <person name="Morgan W."/>
            <person name="Morris P.F."/>
            <person name="Munro C.A."/>
            <person name="O'Neill K."/>
            <person name="Ospina-Giraldo M."/>
            <person name="Pinzon A."/>
            <person name="Pritchard L."/>
            <person name="Ramsahoye B."/>
            <person name="Ren Q."/>
            <person name="Restrepo S."/>
            <person name="Roy S."/>
            <person name="Sadanandom A."/>
            <person name="Savidor A."/>
            <person name="Schornack S."/>
            <person name="Schwartz D.C."/>
            <person name="Schumann U.D."/>
            <person name="Schwessinger B."/>
            <person name="Seyer L."/>
            <person name="Sharpe T."/>
            <person name="Silvar C."/>
            <person name="Song J."/>
            <person name="Studholme D.J."/>
            <person name="Sykes S."/>
            <person name="Thines M."/>
            <person name="van de Vondervoort P.J."/>
            <person name="Phuntumart V."/>
            <person name="Wawra S."/>
            <person name="Weide R."/>
            <person name="Win J."/>
            <person name="Young C."/>
            <person name="Zhou S."/>
            <person name="Fry W."/>
            <person name="Meyers B.C."/>
            <person name="van West P."/>
            <person name="Ristaino J."/>
            <person name="Govers F."/>
            <person name="Birch P.R."/>
            <person name="Whisson S.C."/>
            <person name="Judelson H.S."/>
            <person name="Nusbaum C."/>
        </authorList>
    </citation>
    <scope>NUCLEOTIDE SEQUENCE [LARGE SCALE GENOMIC DNA]</scope>
    <source>
        <strain evidence="2">T30-4</strain>
    </source>
</reference>
<sequence>MTYSTYASARSLGRGFRRFRTTGNVLKVKPRIRISRWTSHVCTLVPSTICSALRFNLKLAREVLTKRARKSLLRESREYAARLSPFYGGPGQLVFIDETSKDERWIL</sequence>
<protein>
    <recommendedName>
        <fullName evidence="3">Transposase</fullName>
    </recommendedName>
</protein>
<organism evidence="1 2">
    <name type="scientific">Phytophthora infestans (strain T30-4)</name>
    <name type="common">Potato late blight agent</name>
    <dbReference type="NCBI Taxonomy" id="403677"/>
    <lineage>
        <taxon>Eukaryota</taxon>
        <taxon>Sar</taxon>
        <taxon>Stramenopiles</taxon>
        <taxon>Oomycota</taxon>
        <taxon>Peronosporomycetes</taxon>
        <taxon>Peronosporales</taxon>
        <taxon>Peronosporaceae</taxon>
        <taxon>Phytophthora</taxon>
    </lineage>
</organism>
<evidence type="ECO:0008006" key="3">
    <source>
        <dbReference type="Google" id="ProtNLM"/>
    </source>
</evidence>
<dbReference type="AlphaFoldDB" id="D0RML8"/>
<dbReference type="EMBL" id="GG691785">
    <property type="protein sequence ID" value="EEY64840.1"/>
    <property type="molecule type" value="Genomic_DNA"/>
</dbReference>
<dbReference type="RefSeq" id="XP_002909712.1">
    <property type="nucleotide sequence ID" value="XM_002909666.1"/>
</dbReference>
<gene>
    <name evidence="1" type="ORF">PITG_22608</name>
</gene>
<keyword evidence="2" id="KW-1185">Reference proteome</keyword>
<dbReference type="VEuPathDB" id="FungiDB:PITG_22608"/>
<dbReference type="KEGG" id="pif:PITG_22608"/>
<evidence type="ECO:0000313" key="2">
    <source>
        <dbReference type="Proteomes" id="UP000006643"/>
    </source>
</evidence>
<name>D0RML8_PHYIT</name>
<accession>D0RML8</accession>
<dbReference type="HOGENOM" id="CLU_2215111_0_0_1"/>